<dbReference type="SUPFAM" id="SSF53098">
    <property type="entry name" value="Ribonuclease H-like"/>
    <property type="match status" value="1"/>
</dbReference>
<keyword evidence="1" id="KW-0378">Hydrolase</keyword>
<comment type="caution">
    <text evidence="1">The sequence shown here is derived from an EMBL/GenBank/DDBJ whole genome shotgun (WGS) entry which is preliminary data.</text>
</comment>
<dbReference type="EMBL" id="SMMG02000006">
    <property type="protein sequence ID" value="KAA3470105.1"/>
    <property type="molecule type" value="Genomic_DNA"/>
</dbReference>
<reference evidence="2" key="1">
    <citation type="journal article" date="2019" name="Plant Biotechnol. J.">
        <title>Genome sequencing of the Australian wild diploid species Gossypium australe highlights disease resistance and delayed gland morphogenesis.</title>
        <authorList>
            <person name="Cai Y."/>
            <person name="Cai X."/>
            <person name="Wang Q."/>
            <person name="Wang P."/>
            <person name="Zhang Y."/>
            <person name="Cai C."/>
            <person name="Xu Y."/>
            <person name="Wang K."/>
            <person name="Zhou Z."/>
            <person name="Wang C."/>
            <person name="Geng S."/>
            <person name="Li B."/>
            <person name="Dong Q."/>
            <person name="Hou Y."/>
            <person name="Wang H."/>
            <person name="Ai P."/>
            <person name="Liu Z."/>
            <person name="Yi F."/>
            <person name="Sun M."/>
            <person name="An G."/>
            <person name="Cheng J."/>
            <person name="Zhang Y."/>
            <person name="Shi Q."/>
            <person name="Xie Y."/>
            <person name="Shi X."/>
            <person name="Chang Y."/>
            <person name="Huang F."/>
            <person name="Chen Y."/>
            <person name="Hong S."/>
            <person name="Mi L."/>
            <person name="Sun Q."/>
            <person name="Zhang L."/>
            <person name="Zhou B."/>
            <person name="Peng R."/>
            <person name="Zhang X."/>
            <person name="Liu F."/>
        </authorList>
    </citation>
    <scope>NUCLEOTIDE SEQUENCE [LARGE SCALE GENOMIC DNA]</scope>
    <source>
        <strain evidence="2">cv. PA1801</strain>
    </source>
</reference>
<dbReference type="GO" id="GO:0008233">
    <property type="term" value="F:peptidase activity"/>
    <property type="evidence" value="ECO:0007669"/>
    <property type="project" value="UniProtKB-KW"/>
</dbReference>
<gene>
    <name evidence="1" type="ORF">EPI10_015841</name>
</gene>
<dbReference type="GO" id="GO:0006508">
    <property type="term" value="P:proteolysis"/>
    <property type="evidence" value="ECO:0007669"/>
    <property type="project" value="UniProtKB-KW"/>
</dbReference>
<keyword evidence="2" id="KW-1185">Reference proteome</keyword>
<keyword evidence="1" id="KW-0645">Protease</keyword>
<dbReference type="InterPro" id="IPR012337">
    <property type="entry name" value="RNaseH-like_sf"/>
</dbReference>
<evidence type="ECO:0000313" key="1">
    <source>
        <dbReference type="EMBL" id="KAA3470105.1"/>
    </source>
</evidence>
<dbReference type="InterPro" id="IPR036397">
    <property type="entry name" value="RNaseH_sf"/>
</dbReference>
<protein>
    <submittedName>
        <fullName evidence="1">Gag protease polyprotein</fullName>
    </submittedName>
</protein>
<dbReference type="GO" id="GO:0003676">
    <property type="term" value="F:nucleic acid binding"/>
    <property type="evidence" value="ECO:0007669"/>
    <property type="project" value="InterPro"/>
</dbReference>
<dbReference type="OrthoDB" id="1909122at2759"/>
<dbReference type="Proteomes" id="UP000325315">
    <property type="component" value="Unassembled WGS sequence"/>
</dbReference>
<proteinExistence type="predicted"/>
<name>A0A5B6VM04_9ROSI</name>
<evidence type="ECO:0000313" key="2">
    <source>
        <dbReference type="Proteomes" id="UP000325315"/>
    </source>
</evidence>
<accession>A0A5B6VM04</accession>
<organism evidence="1 2">
    <name type="scientific">Gossypium australe</name>
    <dbReference type="NCBI Taxonomy" id="47621"/>
    <lineage>
        <taxon>Eukaryota</taxon>
        <taxon>Viridiplantae</taxon>
        <taxon>Streptophyta</taxon>
        <taxon>Embryophyta</taxon>
        <taxon>Tracheophyta</taxon>
        <taxon>Spermatophyta</taxon>
        <taxon>Magnoliopsida</taxon>
        <taxon>eudicotyledons</taxon>
        <taxon>Gunneridae</taxon>
        <taxon>Pentapetalae</taxon>
        <taxon>rosids</taxon>
        <taxon>malvids</taxon>
        <taxon>Malvales</taxon>
        <taxon>Malvaceae</taxon>
        <taxon>Malvoideae</taxon>
        <taxon>Gossypium</taxon>
    </lineage>
</organism>
<sequence>MKGNYLCLSLPNASEDSPLEVGTCDYGFFSGFPLTPTKNDSRLAKLYVSDIKLYEALGTQLDFSTVYHYQTDRQSERVIQILKDMLRNCVIDFWGSWEDYLLLTEFAYNNSF</sequence>
<dbReference type="Gene3D" id="3.30.420.10">
    <property type="entry name" value="Ribonuclease H-like superfamily/Ribonuclease H"/>
    <property type="match status" value="1"/>
</dbReference>
<dbReference type="AlphaFoldDB" id="A0A5B6VM04"/>